<protein>
    <submittedName>
        <fullName evidence="2">Uncharacterized protein</fullName>
    </submittedName>
</protein>
<evidence type="ECO:0000313" key="2">
    <source>
        <dbReference type="EMBL" id="PWN97392.1"/>
    </source>
</evidence>
<feature type="compositionally biased region" description="Basic and acidic residues" evidence="1">
    <location>
        <begin position="52"/>
        <end position="73"/>
    </location>
</feature>
<keyword evidence="3" id="KW-1185">Reference proteome</keyword>
<dbReference type="Proteomes" id="UP000245946">
    <property type="component" value="Unassembled WGS sequence"/>
</dbReference>
<name>A0A316Z8X2_9BASI</name>
<proteinExistence type="predicted"/>
<evidence type="ECO:0000313" key="3">
    <source>
        <dbReference type="Proteomes" id="UP000245946"/>
    </source>
</evidence>
<dbReference type="GeneID" id="37271751"/>
<feature type="compositionally biased region" description="Basic and acidic residues" evidence="1">
    <location>
        <begin position="20"/>
        <end position="41"/>
    </location>
</feature>
<sequence>MSAPPSIVRPGASAAGPPGWEERRAADVEAEHAEEAAKHEAGGGGGEGVFSKLKDGLHKVGEKMALVPEKDQPLQDASTGPEVAS</sequence>
<organism evidence="2 3">
    <name type="scientific">Tilletiopsis washingtonensis</name>
    <dbReference type="NCBI Taxonomy" id="58919"/>
    <lineage>
        <taxon>Eukaryota</taxon>
        <taxon>Fungi</taxon>
        <taxon>Dikarya</taxon>
        <taxon>Basidiomycota</taxon>
        <taxon>Ustilaginomycotina</taxon>
        <taxon>Exobasidiomycetes</taxon>
        <taxon>Entylomatales</taxon>
        <taxon>Entylomatales incertae sedis</taxon>
        <taxon>Tilletiopsis</taxon>
    </lineage>
</organism>
<accession>A0A316Z8X2</accession>
<dbReference type="OrthoDB" id="3351992at2759"/>
<gene>
    <name evidence="2" type="ORF">FA09DRAFT_339395</name>
</gene>
<evidence type="ECO:0000256" key="1">
    <source>
        <dbReference type="SAM" id="MobiDB-lite"/>
    </source>
</evidence>
<dbReference type="RefSeq" id="XP_025597671.1">
    <property type="nucleotide sequence ID" value="XM_025744207.1"/>
</dbReference>
<feature type="region of interest" description="Disordered" evidence="1">
    <location>
        <begin position="1"/>
        <end position="85"/>
    </location>
</feature>
<dbReference type="AlphaFoldDB" id="A0A316Z8X2"/>
<reference evidence="2 3" key="1">
    <citation type="journal article" date="2018" name="Mol. Biol. Evol.">
        <title>Broad Genomic Sampling Reveals a Smut Pathogenic Ancestry of the Fungal Clade Ustilaginomycotina.</title>
        <authorList>
            <person name="Kijpornyongpan T."/>
            <person name="Mondo S.J."/>
            <person name="Barry K."/>
            <person name="Sandor L."/>
            <person name="Lee J."/>
            <person name="Lipzen A."/>
            <person name="Pangilinan J."/>
            <person name="LaButti K."/>
            <person name="Hainaut M."/>
            <person name="Henrissat B."/>
            <person name="Grigoriev I.V."/>
            <person name="Spatafora J.W."/>
            <person name="Aime M.C."/>
        </authorList>
    </citation>
    <scope>NUCLEOTIDE SEQUENCE [LARGE SCALE GENOMIC DNA]</scope>
    <source>
        <strain evidence="2 3">MCA 4186</strain>
    </source>
</reference>
<dbReference type="EMBL" id="KZ819295">
    <property type="protein sequence ID" value="PWN97392.1"/>
    <property type="molecule type" value="Genomic_DNA"/>
</dbReference>